<evidence type="ECO:0000256" key="1">
    <source>
        <dbReference type="SAM" id="Coils"/>
    </source>
</evidence>
<dbReference type="PANTHER" id="PTHR32309:SF31">
    <property type="entry name" value="CAPSULAR EXOPOLYSACCHARIDE FAMILY"/>
    <property type="match status" value="1"/>
</dbReference>
<feature type="transmembrane region" description="Helical" evidence="2">
    <location>
        <begin position="317"/>
        <end position="337"/>
    </location>
</feature>
<dbReference type="Proteomes" id="UP000541470">
    <property type="component" value="Unassembled WGS sequence"/>
</dbReference>
<dbReference type="AlphaFoldDB" id="A0A7Y0AY90"/>
<name>A0A7Y0AY90_9HYPH</name>
<evidence type="ECO:0008006" key="5">
    <source>
        <dbReference type="Google" id="ProtNLM"/>
    </source>
</evidence>
<sequence>MNERSYDSDGEISLVDVYRFIKEGWKTFALAAALGGIIGAGLSYRMPDQFSATGLIRPAQVSDVPLEDINVLVEKMRSPTFFTAKTLEACGSADGKQLSDAINASISRQSVFISVSYRSGSSQLSRDCLQAVLSDVNENQAELMAARSKSVEDDLKASKKLLAYTDIKQRNELELTQNGLELAEQELADAKTVLGRLEAAAARLTQDDDHSLESSMLLSVVLSKKADIRSLESSIQDLGKRLNLLQSSQEDISLDFDSEVYQSDKKGVLLKDQEKKSRTLRARISELERDLLPPATEAAKFATPIYAPEYAVGPRRMMFTVVALLFGALAGLGLLLVRHLARHAVPRLG</sequence>
<organism evidence="3 4">
    <name type="scientific">Rhizobium terricola</name>
    <dbReference type="NCBI Taxonomy" id="2728849"/>
    <lineage>
        <taxon>Bacteria</taxon>
        <taxon>Pseudomonadati</taxon>
        <taxon>Pseudomonadota</taxon>
        <taxon>Alphaproteobacteria</taxon>
        <taxon>Hyphomicrobiales</taxon>
        <taxon>Rhizobiaceae</taxon>
        <taxon>Rhizobium/Agrobacterium group</taxon>
        <taxon>Rhizobium</taxon>
    </lineage>
</organism>
<gene>
    <name evidence="3" type="ORF">HHL25_16340</name>
</gene>
<keyword evidence="2" id="KW-0812">Transmembrane</keyword>
<protein>
    <recommendedName>
        <fullName evidence="5">Polysaccharide chain length determinant N-terminal domain-containing protein</fullName>
    </recommendedName>
</protein>
<reference evidence="3 4" key="1">
    <citation type="submission" date="2020-04" db="EMBL/GenBank/DDBJ databases">
        <title>Rhizobium sp. S-51 isolated from soil.</title>
        <authorList>
            <person name="Dahal R.H."/>
        </authorList>
    </citation>
    <scope>NUCLEOTIDE SEQUENCE [LARGE SCALE GENOMIC DNA]</scope>
    <source>
        <strain evidence="3 4">S-51</strain>
    </source>
</reference>
<dbReference type="InterPro" id="IPR050445">
    <property type="entry name" value="Bact_polysacc_biosynth/exp"/>
</dbReference>
<evidence type="ECO:0000313" key="4">
    <source>
        <dbReference type="Proteomes" id="UP000541470"/>
    </source>
</evidence>
<proteinExistence type="predicted"/>
<evidence type="ECO:0000256" key="2">
    <source>
        <dbReference type="SAM" id="Phobius"/>
    </source>
</evidence>
<dbReference type="PANTHER" id="PTHR32309">
    <property type="entry name" value="TYROSINE-PROTEIN KINASE"/>
    <property type="match status" value="1"/>
</dbReference>
<dbReference type="RefSeq" id="WP_169593519.1">
    <property type="nucleotide sequence ID" value="NZ_JABBGK010000003.1"/>
</dbReference>
<keyword evidence="2" id="KW-1133">Transmembrane helix</keyword>
<accession>A0A7Y0AY90</accession>
<keyword evidence="4" id="KW-1185">Reference proteome</keyword>
<evidence type="ECO:0000313" key="3">
    <source>
        <dbReference type="EMBL" id="NML75700.1"/>
    </source>
</evidence>
<keyword evidence="2" id="KW-0472">Membrane</keyword>
<keyword evidence="1" id="KW-0175">Coiled coil</keyword>
<feature type="coiled-coil region" evidence="1">
    <location>
        <begin position="173"/>
        <end position="290"/>
    </location>
</feature>
<comment type="caution">
    <text evidence="3">The sequence shown here is derived from an EMBL/GenBank/DDBJ whole genome shotgun (WGS) entry which is preliminary data.</text>
</comment>
<dbReference type="EMBL" id="JABBGK010000003">
    <property type="protein sequence ID" value="NML75700.1"/>
    <property type="molecule type" value="Genomic_DNA"/>
</dbReference>